<protein>
    <submittedName>
        <fullName evidence="3">Uncharacterized protein LOC106755474</fullName>
    </submittedName>
</protein>
<keyword evidence="2" id="KW-1185">Reference proteome</keyword>
<dbReference type="PANTHER" id="PTHR35317:SF28">
    <property type="entry name" value="ZINC FINGER, CCHC-TYPE, RIBONUCLEASE H-LIKE DOMAIN, GAG-PRE-INTEGRASE DOMAIN PROTEIN-RELATED"/>
    <property type="match status" value="1"/>
</dbReference>
<reference evidence="3" key="1">
    <citation type="submission" date="2025-08" db="UniProtKB">
        <authorList>
            <consortium name="RefSeq"/>
        </authorList>
    </citation>
    <scope>IDENTIFICATION</scope>
    <source>
        <tissue evidence="3">Leaf</tissue>
    </source>
</reference>
<dbReference type="AlphaFoldDB" id="A0A1S3TH73"/>
<dbReference type="Pfam" id="PF22936">
    <property type="entry name" value="Pol_BBD"/>
    <property type="match status" value="1"/>
</dbReference>
<name>A0A1S3TH73_VIGRR</name>
<dbReference type="PANTHER" id="PTHR35317">
    <property type="entry name" value="OS04G0629600 PROTEIN"/>
    <property type="match status" value="1"/>
</dbReference>
<feature type="domain" description="Retrovirus-related Pol polyprotein from transposon TNT 1-94-like beta-barrel" evidence="1">
    <location>
        <begin position="177"/>
        <end position="240"/>
    </location>
</feature>
<proteinExistence type="predicted"/>
<dbReference type="SUPFAM" id="SSF57756">
    <property type="entry name" value="Retrovirus zinc finger-like domains"/>
    <property type="match status" value="1"/>
</dbReference>
<dbReference type="GO" id="GO:0008270">
    <property type="term" value="F:zinc ion binding"/>
    <property type="evidence" value="ECO:0007669"/>
    <property type="project" value="InterPro"/>
</dbReference>
<dbReference type="Pfam" id="PF14223">
    <property type="entry name" value="Retrotran_gag_2"/>
    <property type="match status" value="1"/>
</dbReference>
<evidence type="ECO:0000259" key="1">
    <source>
        <dbReference type="Pfam" id="PF22936"/>
    </source>
</evidence>
<dbReference type="KEGG" id="vra:106755474"/>
<evidence type="ECO:0000313" key="2">
    <source>
        <dbReference type="Proteomes" id="UP000087766"/>
    </source>
</evidence>
<dbReference type="GeneID" id="106755474"/>
<dbReference type="RefSeq" id="XP_014493123.1">
    <property type="nucleotide sequence ID" value="XM_014637637.1"/>
</dbReference>
<dbReference type="InterPro" id="IPR054722">
    <property type="entry name" value="PolX-like_BBD"/>
</dbReference>
<dbReference type="InterPro" id="IPR036875">
    <property type="entry name" value="Znf_CCHC_sf"/>
</dbReference>
<dbReference type="GO" id="GO:0003676">
    <property type="term" value="F:nucleic acid binding"/>
    <property type="evidence" value="ECO:0007669"/>
    <property type="project" value="InterPro"/>
</dbReference>
<gene>
    <name evidence="3" type="primary">LOC106755474</name>
</gene>
<dbReference type="STRING" id="3916.A0A1S3TH73"/>
<dbReference type="Proteomes" id="UP000087766">
    <property type="component" value="Unplaced"/>
</dbReference>
<dbReference type="OrthoDB" id="1430921at2759"/>
<accession>A0A1S3TH73</accession>
<organism evidence="2 3">
    <name type="scientific">Vigna radiata var. radiata</name>
    <name type="common">Mung bean</name>
    <name type="synonym">Phaseolus aureus</name>
    <dbReference type="NCBI Taxonomy" id="3916"/>
    <lineage>
        <taxon>Eukaryota</taxon>
        <taxon>Viridiplantae</taxon>
        <taxon>Streptophyta</taxon>
        <taxon>Embryophyta</taxon>
        <taxon>Tracheophyta</taxon>
        <taxon>Spermatophyta</taxon>
        <taxon>Magnoliopsida</taxon>
        <taxon>eudicotyledons</taxon>
        <taxon>Gunneridae</taxon>
        <taxon>Pentapetalae</taxon>
        <taxon>rosids</taxon>
        <taxon>fabids</taxon>
        <taxon>Fabales</taxon>
        <taxon>Fabaceae</taxon>
        <taxon>Papilionoideae</taxon>
        <taxon>50 kb inversion clade</taxon>
        <taxon>NPAAA clade</taxon>
        <taxon>indigoferoid/millettioid clade</taxon>
        <taxon>Phaseoleae</taxon>
        <taxon>Vigna</taxon>
    </lineage>
</organism>
<sequence>MQMLKGDKVREYFDKVVAITNQMKGCGEIVTDLMVIEKIMRSLPQKFDYIVVAIKESRELEKMKIKELQSSLEAHEMRMFDRNPIKIDEQALKVHHDAVEEKGSLEKYQKKKDKKSIECYNFHKFGHYAYECYANKGKQKKHQIKEAYLAQEDSDSRPITLMVTMSATNSESQNKMWYLDSGCSNHMTYHKEWLVNLDESKKSKVKVADDSILKVEGIEDVIIRRKYGSEARITNVLLVP</sequence>
<evidence type="ECO:0000313" key="3">
    <source>
        <dbReference type="RefSeq" id="XP_014493123.1"/>
    </source>
</evidence>